<evidence type="ECO:0000256" key="3">
    <source>
        <dbReference type="ARBA" id="ARBA00022801"/>
    </source>
</evidence>
<dbReference type="SUPFAM" id="SSF102215">
    <property type="entry name" value="Creatininase"/>
    <property type="match status" value="1"/>
</dbReference>
<dbReference type="RefSeq" id="WP_019940208.1">
    <property type="nucleotide sequence ID" value="NZ_BMLI01000002.1"/>
</dbReference>
<keyword evidence="4" id="KW-0862">Zinc</keyword>
<keyword evidence="2" id="KW-0479">Metal-binding</keyword>
<dbReference type="Gene3D" id="3.40.50.10310">
    <property type="entry name" value="Creatininase"/>
    <property type="match status" value="1"/>
</dbReference>
<dbReference type="PANTHER" id="PTHR35005">
    <property type="entry name" value="3-DEHYDRO-SCYLLO-INOSOSE HYDROLASE"/>
    <property type="match status" value="1"/>
</dbReference>
<comment type="similarity">
    <text evidence="5">Belongs to the creatininase superfamily.</text>
</comment>
<dbReference type="EMBL" id="BMLI01000002">
    <property type="protein sequence ID" value="GGM98946.1"/>
    <property type="molecule type" value="Genomic_DNA"/>
</dbReference>
<accession>A0ABQ2I5W7</accession>
<dbReference type="InterPro" id="IPR024087">
    <property type="entry name" value="Creatininase-like_sf"/>
</dbReference>
<evidence type="ECO:0000256" key="2">
    <source>
        <dbReference type="ARBA" id="ARBA00022723"/>
    </source>
</evidence>
<sequence>MLFADLNYPAIREQAGSAVVVLPLGAIEQHGPHMAVATDTDIVTHLAREAEKSLPGEVLLCPTMPFGSSHHHLSFGGTISISPALYTQVVVDMVGSLLQNGFRRIVLLNGHGGNITPVRQALAVLSKDYDHTMPANIALVTYWELAGKPFAGELPMESPALSHACEYETSMMLHLFPEKVWMNRAERASRPASNGYIPWEDDEPYRGVTLFKQTAFISSNGSSGEPQKATPEKGAHLIAKATQALVTFLRAFGAWEIGGRL</sequence>
<protein>
    <submittedName>
        <fullName evidence="6">Creatininase</fullName>
    </submittedName>
</protein>
<comment type="caution">
    <text evidence="6">The sequence shown here is derived from an EMBL/GenBank/DDBJ whole genome shotgun (WGS) entry which is preliminary data.</text>
</comment>
<name>A0ABQ2I5W7_9BACT</name>
<evidence type="ECO:0000313" key="6">
    <source>
        <dbReference type="EMBL" id="GGM98946.1"/>
    </source>
</evidence>
<evidence type="ECO:0000313" key="7">
    <source>
        <dbReference type="Proteomes" id="UP000632339"/>
    </source>
</evidence>
<gene>
    <name evidence="6" type="ORF">GCM10010967_36120</name>
</gene>
<dbReference type="InterPro" id="IPR003785">
    <property type="entry name" value="Creatininase/forma_Hydrolase"/>
</dbReference>
<keyword evidence="3" id="KW-0378">Hydrolase</keyword>
<evidence type="ECO:0000256" key="5">
    <source>
        <dbReference type="ARBA" id="ARBA00024029"/>
    </source>
</evidence>
<evidence type="ECO:0000256" key="4">
    <source>
        <dbReference type="ARBA" id="ARBA00022833"/>
    </source>
</evidence>
<proteinExistence type="inferred from homology"/>
<comment type="cofactor">
    <cofactor evidence="1">
        <name>Zn(2+)</name>
        <dbReference type="ChEBI" id="CHEBI:29105"/>
    </cofactor>
</comment>
<reference evidence="7" key="1">
    <citation type="journal article" date="2019" name="Int. J. Syst. Evol. Microbiol.">
        <title>The Global Catalogue of Microorganisms (GCM) 10K type strain sequencing project: providing services to taxonomists for standard genome sequencing and annotation.</title>
        <authorList>
            <consortium name="The Broad Institute Genomics Platform"/>
            <consortium name="The Broad Institute Genome Sequencing Center for Infectious Disease"/>
            <person name="Wu L."/>
            <person name="Ma J."/>
        </authorList>
    </citation>
    <scope>NUCLEOTIDE SEQUENCE [LARGE SCALE GENOMIC DNA]</scope>
    <source>
        <strain evidence="7">CGMCC 1.6375</strain>
    </source>
</reference>
<evidence type="ECO:0000256" key="1">
    <source>
        <dbReference type="ARBA" id="ARBA00001947"/>
    </source>
</evidence>
<keyword evidence="7" id="KW-1185">Reference proteome</keyword>
<organism evidence="6 7">
    <name type="scientific">Dyadobacter beijingensis</name>
    <dbReference type="NCBI Taxonomy" id="365489"/>
    <lineage>
        <taxon>Bacteria</taxon>
        <taxon>Pseudomonadati</taxon>
        <taxon>Bacteroidota</taxon>
        <taxon>Cytophagia</taxon>
        <taxon>Cytophagales</taxon>
        <taxon>Spirosomataceae</taxon>
        <taxon>Dyadobacter</taxon>
    </lineage>
</organism>
<dbReference type="Proteomes" id="UP000632339">
    <property type="component" value="Unassembled WGS sequence"/>
</dbReference>
<dbReference type="PANTHER" id="PTHR35005:SF1">
    <property type="entry name" value="2-AMINO-5-FORMYLAMINO-6-RIBOSYLAMINOPYRIMIDIN-4(3H)-ONE 5'-MONOPHOSPHATE DEFORMYLASE"/>
    <property type="match status" value="1"/>
</dbReference>
<dbReference type="Pfam" id="PF02633">
    <property type="entry name" value="Creatininase"/>
    <property type="match status" value="1"/>
</dbReference>